<dbReference type="EMBL" id="JAFVMH010000007">
    <property type="protein sequence ID" value="MBO1326099.1"/>
    <property type="molecule type" value="Genomic_DNA"/>
</dbReference>
<dbReference type="Pfam" id="PF02674">
    <property type="entry name" value="Colicin_V"/>
    <property type="match status" value="1"/>
</dbReference>
<proteinExistence type="predicted"/>
<protein>
    <submittedName>
        <fullName evidence="6">CvpA family protein</fullName>
    </submittedName>
</protein>
<dbReference type="GO" id="GO:0016020">
    <property type="term" value="C:membrane"/>
    <property type="evidence" value="ECO:0007669"/>
    <property type="project" value="UniProtKB-SubCell"/>
</dbReference>
<dbReference type="AlphaFoldDB" id="A0A939HPZ4"/>
<name>A0A939HPZ4_9PROT</name>
<feature type="transmembrane region" description="Helical" evidence="5">
    <location>
        <begin position="100"/>
        <end position="125"/>
    </location>
</feature>
<evidence type="ECO:0000256" key="4">
    <source>
        <dbReference type="ARBA" id="ARBA00023136"/>
    </source>
</evidence>
<comment type="subcellular location">
    <subcellularLocation>
        <location evidence="1">Membrane</location>
        <topology evidence="1">Multi-pass membrane protein</topology>
    </subcellularLocation>
</comment>
<keyword evidence="4 5" id="KW-0472">Membrane</keyword>
<dbReference type="GO" id="GO:0009403">
    <property type="term" value="P:toxin biosynthetic process"/>
    <property type="evidence" value="ECO:0007669"/>
    <property type="project" value="InterPro"/>
</dbReference>
<sequence length="174" mass="18437">MAPLDGISLAIMACSVAHGFWRGFTRLALGLSMWVLAFMAALRFHTVLMGVVGRYVSSPLVAQVVAFVLVLLGVVLAGGLVSAMIVRVIRATPLDGPDRLLGAAFGVVRGALFVVVGFLVAQWVLQPQDLQALVDGSRLTPYIQSGVAQVQPYLPDFDVKRVAPKPSTGHDASL</sequence>
<gene>
    <name evidence="6" type="ORF">J2D77_13160</name>
</gene>
<dbReference type="InterPro" id="IPR052719">
    <property type="entry name" value="CvpA-like"/>
</dbReference>
<feature type="transmembrane region" description="Helical" evidence="5">
    <location>
        <begin position="31"/>
        <end position="52"/>
    </location>
</feature>
<dbReference type="Proteomes" id="UP000664073">
    <property type="component" value="Unassembled WGS sequence"/>
</dbReference>
<organism evidence="6 7">
    <name type="scientific">Acetobacter garciniae</name>
    <dbReference type="NCBI Taxonomy" id="2817435"/>
    <lineage>
        <taxon>Bacteria</taxon>
        <taxon>Pseudomonadati</taxon>
        <taxon>Pseudomonadota</taxon>
        <taxon>Alphaproteobacteria</taxon>
        <taxon>Acetobacterales</taxon>
        <taxon>Acetobacteraceae</taxon>
        <taxon>Acetobacter</taxon>
    </lineage>
</organism>
<evidence type="ECO:0000313" key="6">
    <source>
        <dbReference type="EMBL" id="MBO1326099.1"/>
    </source>
</evidence>
<dbReference type="RefSeq" id="WP_207846781.1">
    <property type="nucleotide sequence ID" value="NZ_JAFVMH010000007.1"/>
</dbReference>
<dbReference type="PANTHER" id="PTHR36926:SF1">
    <property type="entry name" value="COLICIN V PRODUCTION PROTEIN"/>
    <property type="match status" value="1"/>
</dbReference>
<evidence type="ECO:0000256" key="1">
    <source>
        <dbReference type="ARBA" id="ARBA00004141"/>
    </source>
</evidence>
<evidence type="ECO:0000256" key="5">
    <source>
        <dbReference type="SAM" id="Phobius"/>
    </source>
</evidence>
<reference evidence="6" key="1">
    <citation type="submission" date="2021-03" db="EMBL/GenBank/DDBJ databases">
        <title>The complete genome sequence of Acetobacter sp. TBRC 12339.</title>
        <authorList>
            <person name="Charoenyingcharoen P."/>
            <person name="Yukphan P."/>
        </authorList>
    </citation>
    <scope>NUCLEOTIDE SEQUENCE</scope>
    <source>
        <strain evidence="6">TBRC 12339</strain>
    </source>
</reference>
<keyword evidence="2 5" id="KW-0812">Transmembrane</keyword>
<keyword evidence="7" id="KW-1185">Reference proteome</keyword>
<dbReference type="PANTHER" id="PTHR36926">
    <property type="entry name" value="COLICIN V PRODUCTION PROTEIN"/>
    <property type="match status" value="1"/>
</dbReference>
<accession>A0A939HPZ4</accession>
<evidence type="ECO:0000256" key="3">
    <source>
        <dbReference type="ARBA" id="ARBA00022989"/>
    </source>
</evidence>
<evidence type="ECO:0000256" key="2">
    <source>
        <dbReference type="ARBA" id="ARBA00022692"/>
    </source>
</evidence>
<evidence type="ECO:0000313" key="7">
    <source>
        <dbReference type="Proteomes" id="UP000664073"/>
    </source>
</evidence>
<keyword evidence="3 5" id="KW-1133">Transmembrane helix</keyword>
<feature type="transmembrane region" description="Helical" evidence="5">
    <location>
        <begin position="64"/>
        <end position="88"/>
    </location>
</feature>
<dbReference type="InterPro" id="IPR003825">
    <property type="entry name" value="Colicin-V_CvpA"/>
</dbReference>
<comment type="caution">
    <text evidence="6">The sequence shown here is derived from an EMBL/GenBank/DDBJ whole genome shotgun (WGS) entry which is preliminary data.</text>
</comment>